<dbReference type="PROSITE" id="PS00198">
    <property type="entry name" value="4FE4S_FER_1"/>
    <property type="match status" value="1"/>
</dbReference>
<dbReference type="Gene3D" id="3.30.70.20">
    <property type="match status" value="1"/>
</dbReference>
<sequence length="587" mass="64372">MQTVTAILLNGYGVIEEFIGGLKEYMDRKSYQRIEDFRGKLSSRIKGTYEIKRDHYLKAEINDNLIPPCQAGCPAGIDIQGYVALISQGKFGEAFDLIREKVPFPLVLSRICPRPCEEKCIRGKVDEPVAINALKRFVADWQMEKGVESNLSVPNPPLPTDNSQLKVAIIGAGPAGLTCAYELTKLGYKVTVFESSSKAGGMLVLGIPGYRLPKGLVEKEIKEIEEQGVEIKLNTTIGKDLTLGDLKEMGYKAIFIATGAHKSKRLNIPGENLLGVMDGLSFLKRVNLDKQVEVGKRVAIIGGGNTAVDAARSSIRLGAKEVYLVYRRTKEEMPAIPKEIERAEEEGVKILYLTLPTEITGKNGRVNGLKCVPLVLDEIDAEGRRKPLPISASEFLLKIDTLIVAMGQSPDLSFLDEERELKIGEDNSIVVNPITYATSQPGIFAAGDVVKGSSSVIEAIAAGKRAAVSMHRYLQGESLREDHQIDEVIVSANKVLKEKGFVEQKKRVEISTLPIERRRSTLREIERVLEEKEAIQEAKRCLACSCGLGCGICEKVCIYSAIERVGGRYGIDAERCDGCGLCVEVCP</sequence>
<dbReference type="PRINTS" id="PR00419">
    <property type="entry name" value="ADXRDTASE"/>
</dbReference>
<keyword evidence="3" id="KW-0411">Iron-sulfur</keyword>
<proteinExistence type="predicted"/>
<dbReference type="InterPro" id="IPR017896">
    <property type="entry name" value="4Fe4S_Fe-S-bd"/>
</dbReference>
<dbReference type="InterPro" id="IPR017900">
    <property type="entry name" value="4Fe4S_Fe_S_CS"/>
</dbReference>
<evidence type="ECO:0000313" key="5">
    <source>
        <dbReference type="EMBL" id="TET48327.1"/>
    </source>
</evidence>
<dbReference type="NCBIfam" id="NF009410">
    <property type="entry name" value="PRK12771.1"/>
    <property type="match status" value="1"/>
</dbReference>
<dbReference type="PANTHER" id="PTHR42783">
    <property type="entry name" value="GLUTAMATE SYNTHASE [NADPH] SMALL CHAIN"/>
    <property type="match status" value="1"/>
</dbReference>
<name>A0A523V0M1_UNCAE</name>
<feature type="non-terminal residue" evidence="5">
    <location>
        <position position="587"/>
    </location>
</feature>
<dbReference type="Gene3D" id="1.10.1060.10">
    <property type="entry name" value="Alpha-helical ferredoxin"/>
    <property type="match status" value="1"/>
</dbReference>
<dbReference type="InterPro" id="IPR036188">
    <property type="entry name" value="FAD/NAD-bd_sf"/>
</dbReference>
<evidence type="ECO:0000256" key="3">
    <source>
        <dbReference type="ARBA" id="ARBA00023014"/>
    </source>
</evidence>
<feature type="domain" description="4Fe-4S ferredoxin-type" evidence="4">
    <location>
        <begin position="567"/>
        <end position="587"/>
    </location>
</feature>
<dbReference type="SUPFAM" id="SSF51971">
    <property type="entry name" value="Nucleotide-binding domain"/>
    <property type="match status" value="1"/>
</dbReference>
<evidence type="ECO:0000313" key="6">
    <source>
        <dbReference type="Proteomes" id="UP000320679"/>
    </source>
</evidence>
<evidence type="ECO:0000259" key="4">
    <source>
        <dbReference type="PROSITE" id="PS51379"/>
    </source>
</evidence>
<dbReference type="Pfam" id="PF07992">
    <property type="entry name" value="Pyr_redox_2"/>
    <property type="match status" value="1"/>
</dbReference>
<dbReference type="Proteomes" id="UP000320679">
    <property type="component" value="Unassembled WGS sequence"/>
</dbReference>
<dbReference type="InterPro" id="IPR009051">
    <property type="entry name" value="Helical_ferredxn"/>
</dbReference>
<dbReference type="SUPFAM" id="SSF46548">
    <property type="entry name" value="alpha-helical ferredoxin"/>
    <property type="match status" value="2"/>
</dbReference>
<accession>A0A523V0M1</accession>
<dbReference type="Pfam" id="PF14691">
    <property type="entry name" value="Fer4_20"/>
    <property type="match status" value="1"/>
</dbReference>
<dbReference type="GO" id="GO:0051536">
    <property type="term" value="F:iron-sulfur cluster binding"/>
    <property type="evidence" value="ECO:0007669"/>
    <property type="project" value="UniProtKB-KW"/>
</dbReference>
<dbReference type="AlphaFoldDB" id="A0A523V0M1"/>
<dbReference type="Gene3D" id="3.50.50.60">
    <property type="entry name" value="FAD/NAD(P)-binding domain"/>
    <property type="match status" value="2"/>
</dbReference>
<protein>
    <submittedName>
        <fullName evidence="5">FAD-dependent oxidoreductase</fullName>
    </submittedName>
</protein>
<dbReference type="InterPro" id="IPR023753">
    <property type="entry name" value="FAD/NAD-binding_dom"/>
</dbReference>
<dbReference type="GO" id="GO:0016491">
    <property type="term" value="F:oxidoreductase activity"/>
    <property type="evidence" value="ECO:0007669"/>
    <property type="project" value="InterPro"/>
</dbReference>
<dbReference type="EMBL" id="SOJK01000033">
    <property type="protein sequence ID" value="TET48327.1"/>
    <property type="molecule type" value="Genomic_DNA"/>
</dbReference>
<comment type="caution">
    <text evidence="5">The sequence shown here is derived from an EMBL/GenBank/DDBJ whole genome shotgun (WGS) entry which is preliminary data.</text>
</comment>
<dbReference type="PROSITE" id="PS51379">
    <property type="entry name" value="4FE4S_FER_2"/>
    <property type="match status" value="1"/>
</dbReference>
<dbReference type="InterPro" id="IPR028261">
    <property type="entry name" value="DPD_II"/>
</dbReference>
<reference evidence="5 6" key="1">
    <citation type="submission" date="2019-03" db="EMBL/GenBank/DDBJ databases">
        <title>Metabolic potential of uncultured bacteria and archaea associated with petroleum seepage in deep-sea sediments.</title>
        <authorList>
            <person name="Dong X."/>
            <person name="Hubert C."/>
        </authorList>
    </citation>
    <scope>NUCLEOTIDE SEQUENCE [LARGE SCALE GENOMIC DNA]</scope>
    <source>
        <strain evidence="5">E29_bin78</strain>
    </source>
</reference>
<organism evidence="5 6">
    <name type="scientific">Aerophobetes bacterium</name>
    <dbReference type="NCBI Taxonomy" id="2030807"/>
    <lineage>
        <taxon>Bacteria</taxon>
        <taxon>Candidatus Aerophobota</taxon>
    </lineage>
</organism>
<keyword evidence="2" id="KW-0408">Iron</keyword>
<dbReference type="GO" id="GO:0046872">
    <property type="term" value="F:metal ion binding"/>
    <property type="evidence" value="ECO:0007669"/>
    <property type="project" value="UniProtKB-KW"/>
</dbReference>
<dbReference type="PANTHER" id="PTHR42783:SF3">
    <property type="entry name" value="GLUTAMATE SYNTHASE [NADPH] SMALL CHAIN-RELATED"/>
    <property type="match status" value="1"/>
</dbReference>
<dbReference type="Pfam" id="PF00037">
    <property type="entry name" value="Fer4"/>
    <property type="match status" value="1"/>
</dbReference>
<gene>
    <name evidence="5" type="ORF">E3J59_00725</name>
</gene>
<evidence type="ECO:0000256" key="1">
    <source>
        <dbReference type="ARBA" id="ARBA00022723"/>
    </source>
</evidence>
<keyword evidence="1" id="KW-0479">Metal-binding</keyword>
<evidence type="ECO:0000256" key="2">
    <source>
        <dbReference type="ARBA" id="ARBA00023004"/>
    </source>
</evidence>